<comment type="caution">
    <text evidence="6">The sequence shown here is derived from an EMBL/GenBank/DDBJ whole genome shotgun (WGS) entry which is preliminary data.</text>
</comment>
<dbReference type="Proteomes" id="UP001183604">
    <property type="component" value="Unassembled WGS sequence"/>
</dbReference>
<reference evidence="7 9" key="2">
    <citation type="submission" date="2023-07" db="EMBL/GenBank/DDBJ databases">
        <title>Sequencing the genomes of 1000 actinobacteria strains.</title>
        <authorList>
            <person name="Klenk H.-P."/>
        </authorList>
    </citation>
    <scope>NUCLEOTIDE SEQUENCE [LARGE SCALE GENOMIC DNA]</scope>
    <source>
        <strain evidence="7 9">DSM 44724</strain>
    </source>
</reference>
<evidence type="ECO:0000256" key="2">
    <source>
        <dbReference type="ARBA" id="ARBA00023125"/>
    </source>
</evidence>
<organism evidence="6 8">
    <name type="scientific">Glycomyces lechevalierae</name>
    <dbReference type="NCBI Taxonomy" id="256034"/>
    <lineage>
        <taxon>Bacteria</taxon>
        <taxon>Bacillati</taxon>
        <taxon>Actinomycetota</taxon>
        <taxon>Actinomycetes</taxon>
        <taxon>Glycomycetales</taxon>
        <taxon>Glycomycetaceae</taxon>
        <taxon>Glycomyces</taxon>
    </lineage>
</organism>
<evidence type="ECO:0000256" key="3">
    <source>
        <dbReference type="ARBA" id="ARBA00023163"/>
    </source>
</evidence>
<dbReference type="EMBL" id="JAVDYD010000001">
    <property type="protein sequence ID" value="MDR7338852.1"/>
    <property type="molecule type" value="Genomic_DNA"/>
</dbReference>
<name>A0A9X3PK71_9ACTN</name>
<reference evidence="6" key="1">
    <citation type="submission" date="2022-12" db="EMBL/GenBank/DDBJ databases">
        <title>Gycomyces niveus sp.nov., a novel actinomycete isolated from soil in Shouguang.</title>
        <authorList>
            <person name="Yang X."/>
        </authorList>
    </citation>
    <scope>NUCLEOTIDE SEQUENCE</scope>
    <source>
        <strain evidence="6">DSM 44724</strain>
    </source>
</reference>
<evidence type="ECO:0000256" key="1">
    <source>
        <dbReference type="ARBA" id="ARBA00023015"/>
    </source>
</evidence>
<dbReference type="EMBL" id="JAPZVQ010000009">
    <property type="protein sequence ID" value="MDA1386337.1"/>
    <property type="molecule type" value="Genomic_DNA"/>
</dbReference>
<dbReference type="AlphaFoldDB" id="A0A9X3PK71"/>
<dbReference type="InterPro" id="IPR001647">
    <property type="entry name" value="HTH_TetR"/>
</dbReference>
<dbReference type="Pfam" id="PF00440">
    <property type="entry name" value="TetR_N"/>
    <property type="match status" value="1"/>
</dbReference>
<evidence type="ECO:0000313" key="7">
    <source>
        <dbReference type="EMBL" id="MDR7338852.1"/>
    </source>
</evidence>
<feature type="domain" description="HTH tetR-type" evidence="5">
    <location>
        <begin position="6"/>
        <end position="66"/>
    </location>
</feature>
<keyword evidence="1" id="KW-0805">Transcription regulation</keyword>
<dbReference type="GO" id="GO:0003700">
    <property type="term" value="F:DNA-binding transcription factor activity"/>
    <property type="evidence" value="ECO:0007669"/>
    <property type="project" value="TreeGrafter"/>
</dbReference>
<dbReference type="PANTHER" id="PTHR30055">
    <property type="entry name" value="HTH-TYPE TRANSCRIPTIONAL REGULATOR RUTR"/>
    <property type="match status" value="1"/>
</dbReference>
<dbReference type="Gene3D" id="1.10.357.10">
    <property type="entry name" value="Tetracycline Repressor, domain 2"/>
    <property type="match status" value="1"/>
</dbReference>
<keyword evidence="2 4" id="KW-0238">DNA-binding</keyword>
<dbReference type="InterPro" id="IPR041347">
    <property type="entry name" value="MftR_C"/>
</dbReference>
<evidence type="ECO:0000313" key="9">
    <source>
        <dbReference type="Proteomes" id="UP001183604"/>
    </source>
</evidence>
<feature type="DNA-binding region" description="H-T-H motif" evidence="4">
    <location>
        <begin position="29"/>
        <end position="48"/>
    </location>
</feature>
<dbReference type="PRINTS" id="PR00455">
    <property type="entry name" value="HTHTETR"/>
</dbReference>
<evidence type="ECO:0000313" key="8">
    <source>
        <dbReference type="Proteomes" id="UP001145799"/>
    </source>
</evidence>
<dbReference type="InterPro" id="IPR009057">
    <property type="entry name" value="Homeodomain-like_sf"/>
</dbReference>
<proteinExistence type="predicted"/>
<keyword evidence="9" id="KW-1185">Reference proteome</keyword>
<evidence type="ECO:0000313" key="6">
    <source>
        <dbReference type="EMBL" id="MDA1386337.1"/>
    </source>
</evidence>
<dbReference type="Proteomes" id="UP001145799">
    <property type="component" value="Unassembled WGS sequence"/>
</dbReference>
<accession>A0A9X3PK71</accession>
<sequence length="186" mass="20064">MARWEPNARGRLEEAALDLFGERGFEQTTVAAIAERAGLTERTFFRHFSDKREVLFGSEPMSSAIAESVAAAPESASPFEVTAATIADLAEALEGRRERALRRRAVIAANPELQERELVKLAHMAAGLAAALRERGVPDLAAALAAETGLAVFRVAFEQWVNGPDTPGLPALIRSGIDELRNITAE</sequence>
<evidence type="ECO:0000259" key="5">
    <source>
        <dbReference type="PROSITE" id="PS50977"/>
    </source>
</evidence>
<dbReference type="PROSITE" id="PS01081">
    <property type="entry name" value="HTH_TETR_1"/>
    <property type="match status" value="1"/>
</dbReference>
<dbReference type="InterPro" id="IPR050109">
    <property type="entry name" value="HTH-type_TetR-like_transc_reg"/>
</dbReference>
<dbReference type="InterPro" id="IPR023772">
    <property type="entry name" value="DNA-bd_HTH_TetR-type_CS"/>
</dbReference>
<dbReference type="RefSeq" id="WP_270122805.1">
    <property type="nucleotide sequence ID" value="NZ_BAAAOM010000004.1"/>
</dbReference>
<dbReference type="SUPFAM" id="SSF46689">
    <property type="entry name" value="Homeodomain-like"/>
    <property type="match status" value="1"/>
</dbReference>
<keyword evidence="3" id="KW-0804">Transcription</keyword>
<dbReference type="Pfam" id="PF17754">
    <property type="entry name" value="TetR_C_14"/>
    <property type="match status" value="1"/>
</dbReference>
<gene>
    <name evidence="7" type="ORF">J2S69_002571</name>
    <name evidence="6" type="ORF">O2L01_15175</name>
</gene>
<evidence type="ECO:0000256" key="4">
    <source>
        <dbReference type="PROSITE-ProRule" id="PRU00335"/>
    </source>
</evidence>
<dbReference type="PROSITE" id="PS50977">
    <property type="entry name" value="HTH_TETR_2"/>
    <property type="match status" value="1"/>
</dbReference>
<dbReference type="GO" id="GO:0000976">
    <property type="term" value="F:transcription cis-regulatory region binding"/>
    <property type="evidence" value="ECO:0007669"/>
    <property type="project" value="TreeGrafter"/>
</dbReference>
<protein>
    <submittedName>
        <fullName evidence="7">AcrR family transcriptional regulator</fullName>
    </submittedName>
    <submittedName>
        <fullName evidence="6">TetR family transcriptional regulator</fullName>
    </submittedName>
</protein>
<dbReference type="PANTHER" id="PTHR30055:SF238">
    <property type="entry name" value="MYCOFACTOCIN BIOSYNTHESIS TRANSCRIPTIONAL REGULATOR MFTR-RELATED"/>
    <property type="match status" value="1"/>
</dbReference>